<evidence type="ECO:0000313" key="8">
    <source>
        <dbReference type="Proteomes" id="UP001152523"/>
    </source>
</evidence>
<evidence type="ECO:0000256" key="1">
    <source>
        <dbReference type="ARBA" id="ARBA00000971"/>
    </source>
</evidence>
<dbReference type="GO" id="GO:0016018">
    <property type="term" value="F:cyclosporin A binding"/>
    <property type="evidence" value="ECO:0007669"/>
    <property type="project" value="TreeGrafter"/>
</dbReference>
<dbReference type="PIRSF" id="PIRSF001467">
    <property type="entry name" value="Peptidylpro_ismrse"/>
    <property type="match status" value="1"/>
</dbReference>
<dbReference type="GO" id="GO:0006457">
    <property type="term" value="P:protein folding"/>
    <property type="evidence" value="ECO:0007669"/>
    <property type="project" value="InterPro"/>
</dbReference>
<comment type="caution">
    <text evidence="7">The sequence shown here is derived from an EMBL/GenBank/DDBJ whole genome shotgun (WGS) entry which is preliminary data.</text>
</comment>
<dbReference type="PANTHER" id="PTHR11071">
    <property type="entry name" value="PEPTIDYL-PROLYL CIS-TRANS ISOMERASE"/>
    <property type="match status" value="1"/>
</dbReference>
<dbReference type="AlphaFoldDB" id="A0AAV0D382"/>
<proteinExistence type="inferred from homology"/>
<dbReference type="FunFam" id="2.40.100.10:FF:000002">
    <property type="entry name" value="Peptidyl-prolyl cis-trans isomerase"/>
    <property type="match status" value="1"/>
</dbReference>
<dbReference type="PROSITE" id="PS00170">
    <property type="entry name" value="CSA_PPIASE_1"/>
    <property type="match status" value="1"/>
</dbReference>
<dbReference type="InterPro" id="IPR020892">
    <property type="entry name" value="Cyclophilin-type_PPIase_CS"/>
</dbReference>
<name>A0AAV0D382_9ASTE</name>
<comment type="function">
    <text evidence="5">PPIases accelerate the folding of proteins. It catalyzes the cis-trans isomerization of proline imidic peptide bonds in oligopeptides.</text>
</comment>
<evidence type="ECO:0000259" key="6">
    <source>
        <dbReference type="PROSITE" id="PS50072"/>
    </source>
</evidence>
<evidence type="ECO:0000313" key="7">
    <source>
        <dbReference type="EMBL" id="CAH9089089.1"/>
    </source>
</evidence>
<accession>A0AAV0D382</accession>
<keyword evidence="3 5" id="KW-0697">Rotamase</keyword>
<dbReference type="EMBL" id="CAMAPF010000060">
    <property type="protein sequence ID" value="CAH9089089.1"/>
    <property type="molecule type" value="Genomic_DNA"/>
</dbReference>
<dbReference type="EC" id="5.2.1.8" evidence="5"/>
<dbReference type="Pfam" id="PF00160">
    <property type="entry name" value="Pro_isomerase"/>
    <property type="match status" value="1"/>
</dbReference>
<dbReference type="InterPro" id="IPR024936">
    <property type="entry name" value="Cyclophilin-type_PPIase"/>
</dbReference>
<feature type="domain" description="PPIase cyclophilin-type" evidence="6">
    <location>
        <begin position="17"/>
        <end position="177"/>
    </location>
</feature>
<dbReference type="PRINTS" id="PR00153">
    <property type="entry name" value="CSAPPISMRASE"/>
</dbReference>
<dbReference type="PANTHER" id="PTHR11071:SF561">
    <property type="entry name" value="PEPTIDYL-PROLYL CIS-TRANS ISOMERASE D-RELATED"/>
    <property type="match status" value="1"/>
</dbReference>
<keyword evidence="8" id="KW-1185">Reference proteome</keyword>
<dbReference type="CDD" id="cd01926">
    <property type="entry name" value="cyclophilin_ABH_like"/>
    <property type="match status" value="1"/>
</dbReference>
<evidence type="ECO:0000256" key="3">
    <source>
        <dbReference type="ARBA" id="ARBA00023110"/>
    </source>
</evidence>
<reference evidence="7" key="1">
    <citation type="submission" date="2022-07" db="EMBL/GenBank/DDBJ databases">
        <authorList>
            <person name="Macas J."/>
            <person name="Novak P."/>
            <person name="Neumann P."/>
        </authorList>
    </citation>
    <scope>NUCLEOTIDE SEQUENCE</scope>
</reference>
<dbReference type="GO" id="GO:0003755">
    <property type="term" value="F:peptidyl-prolyl cis-trans isomerase activity"/>
    <property type="evidence" value="ECO:0007669"/>
    <property type="project" value="UniProtKB-UniRule"/>
</dbReference>
<keyword evidence="4 5" id="KW-0413">Isomerase</keyword>
<dbReference type="InterPro" id="IPR002130">
    <property type="entry name" value="Cyclophilin-type_PPIase_dom"/>
</dbReference>
<comment type="catalytic activity">
    <reaction evidence="1 5">
        <text>[protein]-peptidylproline (omega=180) = [protein]-peptidylproline (omega=0)</text>
        <dbReference type="Rhea" id="RHEA:16237"/>
        <dbReference type="Rhea" id="RHEA-COMP:10747"/>
        <dbReference type="Rhea" id="RHEA-COMP:10748"/>
        <dbReference type="ChEBI" id="CHEBI:83833"/>
        <dbReference type="ChEBI" id="CHEBI:83834"/>
        <dbReference type="EC" id="5.2.1.8"/>
    </reaction>
</comment>
<evidence type="ECO:0000256" key="4">
    <source>
        <dbReference type="ARBA" id="ARBA00023235"/>
    </source>
</evidence>
<gene>
    <name evidence="7" type="ORF">CEPIT_LOCUS10765</name>
</gene>
<protein>
    <recommendedName>
        <fullName evidence="5">Peptidyl-prolyl cis-trans isomerase</fullName>
        <shortName evidence="5">PPIase</shortName>
        <ecNumber evidence="5">5.2.1.8</ecNumber>
    </recommendedName>
</protein>
<dbReference type="Gene3D" id="2.40.100.10">
    <property type="entry name" value="Cyclophilin-like"/>
    <property type="match status" value="1"/>
</dbReference>
<dbReference type="GO" id="GO:0005737">
    <property type="term" value="C:cytoplasm"/>
    <property type="evidence" value="ECO:0007669"/>
    <property type="project" value="TreeGrafter"/>
</dbReference>
<evidence type="ECO:0000256" key="2">
    <source>
        <dbReference type="ARBA" id="ARBA00007365"/>
    </source>
</evidence>
<evidence type="ECO:0000256" key="5">
    <source>
        <dbReference type="RuleBase" id="RU363019"/>
    </source>
</evidence>
<dbReference type="Proteomes" id="UP001152523">
    <property type="component" value="Unassembled WGS sequence"/>
</dbReference>
<dbReference type="SUPFAM" id="SSF50891">
    <property type="entry name" value="Cyclophilin-like"/>
    <property type="match status" value="1"/>
</dbReference>
<sequence>MANPKVFFDITIGGKPVEINGQKANRVVMELFNDVTPKTAENFRALCTGEKGVGKSGVPLHFKGSKFHRVIPKFMCQGGDFTKGNGTGGESIYGEKFADENFIKKHTGPGILSMANAGPGTNGSQFFICTAKTEWLDGKHVVFGQVVEGYDVIKAVEKVGSAGGTTSKDVVIADCGQLS</sequence>
<dbReference type="PROSITE" id="PS50072">
    <property type="entry name" value="CSA_PPIASE_2"/>
    <property type="match status" value="1"/>
</dbReference>
<comment type="similarity">
    <text evidence="2 5">Belongs to the cyclophilin-type PPIase family.</text>
</comment>
<organism evidence="7 8">
    <name type="scientific">Cuscuta epithymum</name>
    <dbReference type="NCBI Taxonomy" id="186058"/>
    <lineage>
        <taxon>Eukaryota</taxon>
        <taxon>Viridiplantae</taxon>
        <taxon>Streptophyta</taxon>
        <taxon>Embryophyta</taxon>
        <taxon>Tracheophyta</taxon>
        <taxon>Spermatophyta</taxon>
        <taxon>Magnoliopsida</taxon>
        <taxon>eudicotyledons</taxon>
        <taxon>Gunneridae</taxon>
        <taxon>Pentapetalae</taxon>
        <taxon>asterids</taxon>
        <taxon>lamiids</taxon>
        <taxon>Solanales</taxon>
        <taxon>Convolvulaceae</taxon>
        <taxon>Cuscuteae</taxon>
        <taxon>Cuscuta</taxon>
        <taxon>Cuscuta subgen. Cuscuta</taxon>
    </lineage>
</organism>
<dbReference type="InterPro" id="IPR029000">
    <property type="entry name" value="Cyclophilin-like_dom_sf"/>
</dbReference>